<dbReference type="Proteomes" id="UP000001554">
    <property type="component" value="Chromosome 4"/>
</dbReference>
<evidence type="ECO:0000313" key="3">
    <source>
        <dbReference type="RefSeq" id="XP_035672333.1"/>
    </source>
</evidence>
<dbReference type="InParanoid" id="C3Z1Q4"/>
<evidence type="ECO:0000313" key="1">
    <source>
        <dbReference type="EMBL" id="EEN53421.1"/>
    </source>
</evidence>
<name>C3Z1Q4_BRAFL</name>
<evidence type="ECO:0000313" key="4">
    <source>
        <dbReference type="RefSeq" id="XP_035672334.1"/>
    </source>
</evidence>
<dbReference type="KEGG" id="bfo:118413217"/>
<keyword evidence="2" id="KW-1185">Reference proteome</keyword>
<dbReference type="OMA" id="IYSSCEG"/>
<reference evidence="1" key="1">
    <citation type="journal article" date="2008" name="Nature">
        <title>The amphioxus genome and the evolution of the chordate karyotype.</title>
        <authorList>
            <consortium name="US DOE Joint Genome Institute (JGI-PGF)"/>
            <person name="Putnam N.H."/>
            <person name="Butts T."/>
            <person name="Ferrier D.E.K."/>
            <person name="Furlong R.F."/>
            <person name="Hellsten U."/>
            <person name="Kawashima T."/>
            <person name="Robinson-Rechavi M."/>
            <person name="Shoguchi E."/>
            <person name="Terry A."/>
            <person name="Yu J.-K."/>
            <person name="Benito-Gutierrez E.L."/>
            <person name="Dubchak I."/>
            <person name="Garcia-Fernandez J."/>
            <person name="Gibson-Brown J.J."/>
            <person name="Grigoriev I.V."/>
            <person name="Horton A.C."/>
            <person name="de Jong P.J."/>
            <person name="Jurka J."/>
            <person name="Kapitonov V.V."/>
            <person name="Kohara Y."/>
            <person name="Kuroki Y."/>
            <person name="Lindquist E."/>
            <person name="Lucas S."/>
            <person name="Osoegawa K."/>
            <person name="Pennacchio L.A."/>
            <person name="Salamov A.A."/>
            <person name="Satou Y."/>
            <person name="Sauka-Spengler T."/>
            <person name="Schmutz J."/>
            <person name="Shin-I T."/>
            <person name="Toyoda A."/>
            <person name="Bronner-Fraser M."/>
            <person name="Fujiyama A."/>
            <person name="Holland L.Z."/>
            <person name="Holland P.W.H."/>
            <person name="Satoh N."/>
            <person name="Rokhsar D.S."/>
        </authorList>
    </citation>
    <scope>NUCLEOTIDE SEQUENCE [LARGE SCALE GENOMIC DNA]</scope>
    <source>
        <strain evidence="1">S238N-H82</strain>
        <tissue evidence="1">Testes</tissue>
    </source>
</reference>
<reference evidence="3 4" key="3">
    <citation type="submission" date="2025-04" db="UniProtKB">
        <authorList>
            <consortium name="RefSeq"/>
        </authorList>
    </citation>
    <scope>IDENTIFICATION</scope>
    <source>
        <strain evidence="3 4">S238N-H82</strain>
        <tissue evidence="3 4">Testes</tissue>
    </source>
</reference>
<protein>
    <submittedName>
        <fullName evidence="3 4">Uncharacterized protein LOC118413217</fullName>
    </submittedName>
</protein>
<dbReference type="RefSeq" id="XP_035672333.1">
    <property type="nucleotide sequence ID" value="XM_035816440.1"/>
</dbReference>
<dbReference type="RefSeq" id="XP_035672334.1">
    <property type="nucleotide sequence ID" value="XM_035816441.1"/>
</dbReference>
<organism>
    <name type="scientific">Branchiostoma floridae</name>
    <name type="common">Florida lancelet</name>
    <name type="synonym">Amphioxus</name>
    <dbReference type="NCBI Taxonomy" id="7739"/>
    <lineage>
        <taxon>Eukaryota</taxon>
        <taxon>Metazoa</taxon>
        <taxon>Chordata</taxon>
        <taxon>Cephalochordata</taxon>
        <taxon>Leptocardii</taxon>
        <taxon>Amphioxiformes</taxon>
        <taxon>Branchiostomatidae</taxon>
        <taxon>Branchiostoma</taxon>
    </lineage>
</organism>
<reference evidence="2" key="2">
    <citation type="journal article" date="2020" name="Nat. Ecol. Evol.">
        <title>Deeply conserved synteny resolves early events in vertebrate evolution.</title>
        <authorList>
            <person name="Simakov O."/>
            <person name="Marletaz F."/>
            <person name="Yue J.X."/>
            <person name="O'Connell B."/>
            <person name="Jenkins J."/>
            <person name="Brandt A."/>
            <person name="Calef R."/>
            <person name="Tung C.H."/>
            <person name="Huang T.K."/>
            <person name="Schmutz J."/>
            <person name="Satoh N."/>
            <person name="Yu J.K."/>
            <person name="Putnam N.H."/>
            <person name="Green R.E."/>
            <person name="Rokhsar D.S."/>
        </authorList>
    </citation>
    <scope>NUCLEOTIDE SEQUENCE [LARGE SCALE GENOMIC DNA]</scope>
    <source>
        <strain evidence="2">S238N-H82</strain>
    </source>
</reference>
<dbReference type="AlphaFoldDB" id="C3Z1Q4"/>
<dbReference type="EMBL" id="GG666573">
    <property type="protein sequence ID" value="EEN53421.1"/>
    <property type="molecule type" value="Genomic_DNA"/>
</dbReference>
<evidence type="ECO:0000313" key="2">
    <source>
        <dbReference type="Proteomes" id="UP000001554"/>
    </source>
</evidence>
<proteinExistence type="predicted"/>
<sequence>METGSGNEKMVIRACKQLQEKLNGKSTCYKRNLLRDENFMQWKLYETMTHFSPETNIMVNYEHSLLNTDCTVDLAIGATDDQTFPPTVIEIKNGKRGAQPKSVRSNLARLAFLLHNNGCNEGFFIWMGTRLALDLFDAGNSCGLDYEQKLVVRPRDVSRISRKGNYPIPATFSRKIVYSSCEGGGKYNLCVRVYKVTVPVGEANYKNRNFSKGQLAPFLQSAYAGNTTTSLGCDLPVKMDPLIATYYRRASIPDNLVRKKRGSNPDLPPIEQATEQATRSWLAGKRMSII</sequence>
<dbReference type="GeneID" id="118413217"/>
<gene>
    <name evidence="3 4" type="primary">LOC118413217</name>
    <name evidence="1" type="ORF">BRAFLDRAFT_122636</name>
</gene>
<accession>C3Z1Q4</accession>
<dbReference type="OrthoDB" id="9989530at2759"/>